<evidence type="ECO:0000259" key="12">
    <source>
        <dbReference type="Pfam" id="PF03313"/>
    </source>
</evidence>
<feature type="domain" description="Serine dehydratase-like alpha subunit" evidence="12">
    <location>
        <begin position="148"/>
        <end position="392"/>
    </location>
</feature>
<evidence type="ECO:0000313" key="14">
    <source>
        <dbReference type="EMBL" id="BCR35525.1"/>
    </source>
</evidence>
<gene>
    <name evidence="14" type="ORF">MPAN_004180</name>
</gene>
<dbReference type="KEGG" id="manr:MPAN_004180"/>
<dbReference type="PANTHER" id="PTHR30182:SF1">
    <property type="entry name" value="L-SERINE DEHYDRATASE 1"/>
    <property type="match status" value="1"/>
</dbReference>
<dbReference type="RefSeq" id="WP_176239967.1">
    <property type="nucleotide sequence ID" value="NZ_AP024412.1"/>
</dbReference>
<evidence type="ECO:0000256" key="11">
    <source>
        <dbReference type="RuleBase" id="RU366059"/>
    </source>
</evidence>
<dbReference type="AlphaFoldDB" id="A0A7U9XVR0"/>
<keyword evidence="8 11" id="KW-0411">Iron-sulfur</keyword>
<dbReference type="NCBIfam" id="TIGR00720">
    <property type="entry name" value="sda_mono"/>
    <property type="match status" value="1"/>
</dbReference>
<keyword evidence="9 11" id="KW-0456">Lyase</keyword>
<dbReference type="InterPro" id="IPR051318">
    <property type="entry name" value="Fe-S_L-Ser"/>
</dbReference>
<evidence type="ECO:0000256" key="6">
    <source>
        <dbReference type="ARBA" id="ARBA00022723"/>
    </source>
</evidence>
<evidence type="ECO:0000256" key="8">
    <source>
        <dbReference type="ARBA" id="ARBA00023014"/>
    </source>
</evidence>
<keyword evidence="4 11" id="KW-0312">Gluconeogenesis</keyword>
<keyword evidence="15" id="KW-1185">Reference proteome</keyword>
<comment type="pathway">
    <text evidence="2">Carbohydrate biosynthesis; gluconeogenesis.</text>
</comment>
<evidence type="ECO:0000256" key="4">
    <source>
        <dbReference type="ARBA" id="ARBA00022432"/>
    </source>
</evidence>
<dbReference type="Pfam" id="PF03315">
    <property type="entry name" value="SDH_beta"/>
    <property type="match status" value="1"/>
</dbReference>
<name>A0A7U9XVR0_9MOLU</name>
<keyword evidence="5 11" id="KW-0004">4Fe-4S</keyword>
<dbReference type="Gene3D" id="3.30.1330.90">
    <property type="entry name" value="D-3-phosphoglycerate dehydrogenase, domain 3"/>
    <property type="match status" value="1"/>
</dbReference>
<evidence type="ECO:0000256" key="1">
    <source>
        <dbReference type="ARBA" id="ARBA00001966"/>
    </source>
</evidence>
<dbReference type="EMBL" id="AP024412">
    <property type="protein sequence ID" value="BCR35525.1"/>
    <property type="molecule type" value="Genomic_DNA"/>
</dbReference>
<evidence type="ECO:0000256" key="10">
    <source>
        <dbReference type="ARBA" id="ARBA00049406"/>
    </source>
</evidence>
<feature type="domain" description="Serine dehydratase beta chain" evidence="13">
    <location>
        <begin position="3"/>
        <end position="64"/>
    </location>
</feature>
<evidence type="ECO:0000313" key="15">
    <source>
        <dbReference type="Proteomes" id="UP000620133"/>
    </source>
</evidence>
<dbReference type="InterPro" id="IPR005131">
    <property type="entry name" value="Ser_deHydtase_bsu"/>
</dbReference>
<dbReference type="SUPFAM" id="SSF143548">
    <property type="entry name" value="Serine metabolism enzymes domain"/>
    <property type="match status" value="1"/>
</dbReference>
<dbReference type="Pfam" id="PF03313">
    <property type="entry name" value="SDH_alpha"/>
    <property type="match status" value="1"/>
</dbReference>
<keyword evidence="7 11" id="KW-0408">Iron</keyword>
<sequence>MLSIKSLYQVGYGPSSSHTMGPAKACQMIKDQYTYLDNYEITLYNSFALTGKGHMTEEAIIDTLSPAMVTFSALIDVRKHPNTMLIKGYFEEKLIVEKEVMSVGGGRIVFMDQEDVDPMIYPHHTFKNIKKYCIANNMSLYDYVVMVEGDQIIEFLEGIWDAMTLAVEKGIHTRGILPGPLKMKRKAYDLYHNLREDEYPEISENRLVSSYAFAVSEENASGGIIVTAPTCGAAGVLPAVLYYMNQKHKVVTKQRVIKGLAVAGLIGNLIKFNASISGAVAGCQAEIGSACSMAAAAHATLFNLSIDQVEYAAEIAMEHHLGLTCDPVNGYVQIPCIERNAVAALRAIDACGLSYFLSDSRKISFDTVIETMYQTGLDMHTSYKETSQGGLAKHFKEDDNDVNCW</sequence>
<comment type="similarity">
    <text evidence="3 11">Belongs to the iron-sulfur dependent L-serine dehydratase family.</text>
</comment>
<dbReference type="InterPro" id="IPR029009">
    <property type="entry name" value="ASB_dom_sf"/>
</dbReference>
<dbReference type="InterPro" id="IPR004644">
    <property type="entry name" value="Fe-S_L-Ser_mono"/>
</dbReference>
<reference evidence="14" key="1">
    <citation type="submission" date="2021-01" db="EMBL/GenBank/DDBJ databases">
        <title>Draft genome sequence of Acholeplasmataceae bacterium strain Mahy22.</title>
        <authorList>
            <person name="Watanabe M."/>
            <person name="Kojima H."/>
            <person name="Fukui M."/>
        </authorList>
    </citation>
    <scope>NUCLEOTIDE SEQUENCE</scope>
    <source>
        <strain evidence="14">Mahy22</strain>
    </source>
</reference>
<accession>A0A7U9XVR0</accession>
<keyword evidence="6 11" id="KW-0479">Metal-binding</keyword>
<dbReference type="GO" id="GO:0051539">
    <property type="term" value="F:4 iron, 4 sulfur cluster binding"/>
    <property type="evidence" value="ECO:0007669"/>
    <property type="project" value="UniProtKB-UniRule"/>
</dbReference>
<protein>
    <recommendedName>
        <fullName evidence="11">L-serine dehydratase</fullName>
        <ecNumber evidence="11">4.3.1.17</ecNumber>
    </recommendedName>
</protein>
<organism evidence="14 15">
    <name type="scientific">Mariniplasma anaerobium</name>
    <dbReference type="NCBI Taxonomy" id="2735436"/>
    <lineage>
        <taxon>Bacteria</taxon>
        <taxon>Bacillati</taxon>
        <taxon>Mycoplasmatota</taxon>
        <taxon>Mollicutes</taxon>
        <taxon>Acholeplasmatales</taxon>
        <taxon>Acholeplasmataceae</taxon>
        <taxon>Mariniplasma</taxon>
    </lineage>
</organism>
<dbReference type="GO" id="GO:0006094">
    <property type="term" value="P:gluconeogenesis"/>
    <property type="evidence" value="ECO:0007669"/>
    <property type="project" value="UniProtKB-KW"/>
</dbReference>
<evidence type="ECO:0000256" key="2">
    <source>
        <dbReference type="ARBA" id="ARBA00004742"/>
    </source>
</evidence>
<evidence type="ECO:0000259" key="13">
    <source>
        <dbReference type="Pfam" id="PF03315"/>
    </source>
</evidence>
<evidence type="ECO:0000256" key="7">
    <source>
        <dbReference type="ARBA" id="ARBA00023004"/>
    </source>
</evidence>
<evidence type="ECO:0000256" key="9">
    <source>
        <dbReference type="ARBA" id="ARBA00023239"/>
    </source>
</evidence>
<evidence type="ECO:0000256" key="5">
    <source>
        <dbReference type="ARBA" id="ARBA00022485"/>
    </source>
</evidence>
<evidence type="ECO:0000256" key="3">
    <source>
        <dbReference type="ARBA" id="ARBA00008636"/>
    </source>
</evidence>
<proteinExistence type="inferred from homology"/>
<dbReference type="InterPro" id="IPR005130">
    <property type="entry name" value="Ser_deHydtase-like_asu"/>
</dbReference>
<comment type="cofactor">
    <cofactor evidence="1 11">
        <name>[4Fe-4S] cluster</name>
        <dbReference type="ChEBI" id="CHEBI:49883"/>
    </cofactor>
</comment>
<dbReference type="GO" id="GO:0003941">
    <property type="term" value="F:L-serine ammonia-lyase activity"/>
    <property type="evidence" value="ECO:0007669"/>
    <property type="project" value="UniProtKB-UniRule"/>
</dbReference>
<dbReference type="Proteomes" id="UP000620133">
    <property type="component" value="Chromosome"/>
</dbReference>
<comment type="catalytic activity">
    <reaction evidence="10 11">
        <text>L-serine = pyruvate + NH4(+)</text>
        <dbReference type="Rhea" id="RHEA:19169"/>
        <dbReference type="ChEBI" id="CHEBI:15361"/>
        <dbReference type="ChEBI" id="CHEBI:28938"/>
        <dbReference type="ChEBI" id="CHEBI:33384"/>
        <dbReference type="EC" id="4.3.1.17"/>
    </reaction>
</comment>
<dbReference type="PANTHER" id="PTHR30182">
    <property type="entry name" value="L-SERINE DEHYDRATASE"/>
    <property type="match status" value="1"/>
</dbReference>
<dbReference type="GO" id="GO:0046872">
    <property type="term" value="F:metal ion binding"/>
    <property type="evidence" value="ECO:0007669"/>
    <property type="project" value="UniProtKB-KW"/>
</dbReference>
<dbReference type="EC" id="4.3.1.17" evidence="11"/>